<keyword evidence="8" id="KW-0963">Cytoplasm</keyword>
<gene>
    <name evidence="8" type="primary">lipA</name>
    <name evidence="10" type="ORF">P689_122165</name>
</gene>
<dbReference type="CDD" id="cd01335">
    <property type="entry name" value="Radical_SAM"/>
    <property type="match status" value="1"/>
</dbReference>
<feature type="binding site" evidence="8">
    <location>
        <position position="57"/>
    </location>
    <ligand>
        <name>[4Fe-4S] cluster</name>
        <dbReference type="ChEBI" id="CHEBI:49883"/>
        <label>1</label>
    </ligand>
</feature>
<evidence type="ECO:0000256" key="3">
    <source>
        <dbReference type="ARBA" id="ARBA00022691"/>
    </source>
</evidence>
<dbReference type="PROSITE" id="PS51918">
    <property type="entry name" value="RADICAL_SAM"/>
    <property type="match status" value="1"/>
</dbReference>
<feature type="binding site" evidence="8">
    <location>
        <position position="297"/>
    </location>
    <ligand>
        <name>[4Fe-4S] cluster</name>
        <dbReference type="ChEBI" id="CHEBI:49883"/>
        <label>1</label>
    </ligand>
</feature>
<dbReference type="Proteomes" id="UP000054529">
    <property type="component" value="Unassembled WGS sequence"/>
</dbReference>
<dbReference type="PATRIC" id="fig|1401651.3.peg.430"/>
<dbReference type="AlphaFoldDB" id="A0A0C1S9N8"/>
<evidence type="ECO:0000256" key="5">
    <source>
        <dbReference type="ARBA" id="ARBA00023004"/>
    </source>
</evidence>
<feature type="binding site" evidence="8">
    <location>
        <position position="83"/>
    </location>
    <ligand>
        <name>[4Fe-4S] cluster</name>
        <dbReference type="ChEBI" id="CHEBI:49883"/>
        <label>2</label>
        <note>4Fe-4S-S-AdoMet</note>
    </ligand>
</feature>
<dbReference type="UniPathway" id="UPA00538">
    <property type="reaction ID" value="UER00593"/>
</dbReference>
<evidence type="ECO:0000259" key="9">
    <source>
        <dbReference type="PROSITE" id="PS51918"/>
    </source>
</evidence>
<dbReference type="Pfam" id="PF04055">
    <property type="entry name" value="Radical_SAM"/>
    <property type="match status" value="1"/>
</dbReference>
<evidence type="ECO:0000256" key="1">
    <source>
        <dbReference type="ARBA" id="ARBA00022485"/>
    </source>
</evidence>
<dbReference type="SFLD" id="SFLDS00029">
    <property type="entry name" value="Radical_SAM"/>
    <property type="match status" value="1"/>
</dbReference>
<keyword evidence="3 8" id="KW-0949">S-adenosyl-L-methionine</keyword>
<feature type="binding site" evidence="8">
    <location>
        <position position="90"/>
    </location>
    <ligand>
        <name>[4Fe-4S] cluster</name>
        <dbReference type="ChEBI" id="CHEBI:49883"/>
        <label>2</label>
        <note>4Fe-4S-S-AdoMet</note>
    </ligand>
</feature>
<dbReference type="EC" id="2.8.1.8" evidence="8"/>
<feature type="domain" description="Radical SAM core" evidence="9">
    <location>
        <begin position="69"/>
        <end position="286"/>
    </location>
</feature>
<keyword evidence="4 8" id="KW-0479">Metal-binding</keyword>
<evidence type="ECO:0000313" key="11">
    <source>
        <dbReference type="Proteomes" id="UP000054529"/>
    </source>
</evidence>
<feature type="binding site" evidence="8">
    <location>
        <position position="87"/>
    </location>
    <ligand>
        <name>[4Fe-4S] cluster</name>
        <dbReference type="ChEBI" id="CHEBI:49883"/>
        <label>2</label>
        <note>4Fe-4S-S-AdoMet</note>
    </ligand>
</feature>
<dbReference type="InterPro" id="IPR003698">
    <property type="entry name" value="Lipoyl_synth"/>
</dbReference>
<dbReference type="InterPro" id="IPR058240">
    <property type="entry name" value="rSAM_sf"/>
</dbReference>
<dbReference type="HAMAP" id="MF_00206">
    <property type="entry name" value="Lipoyl_synth"/>
    <property type="match status" value="1"/>
</dbReference>
<comment type="similarity">
    <text evidence="8">Belongs to the radical SAM superfamily. Lipoyl synthase family.</text>
</comment>
<accession>A0A0C1S9N8</accession>
<dbReference type="Gene3D" id="3.20.20.70">
    <property type="entry name" value="Aldolase class I"/>
    <property type="match status" value="1"/>
</dbReference>
<dbReference type="PANTHER" id="PTHR10949">
    <property type="entry name" value="LIPOYL SYNTHASE"/>
    <property type="match status" value="1"/>
</dbReference>
<comment type="catalytic activity">
    <reaction evidence="7 8">
        <text>[[Fe-S] cluster scaffold protein carrying a second [4Fe-4S](2+) cluster] + N(6)-octanoyl-L-lysyl-[protein] + 2 oxidized [2Fe-2S]-[ferredoxin] + 2 S-adenosyl-L-methionine + 4 H(+) = [[Fe-S] cluster scaffold protein] + N(6)-[(R)-dihydrolipoyl]-L-lysyl-[protein] + 4 Fe(3+) + 2 hydrogen sulfide + 2 5'-deoxyadenosine + 2 L-methionine + 2 reduced [2Fe-2S]-[ferredoxin]</text>
        <dbReference type="Rhea" id="RHEA:16585"/>
        <dbReference type="Rhea" id="RHEA-COMP:9928"/>
        <dbReference type="Rhea" id="RHEA-COMP:10000"/>
        <dbReference type="Rhea" id="RHEA-COMP:10001"/>
        <dbReference type="Rhea" id="RHEA-COMP:10475"/>
        <dbReference type="Rhea" id="RHEA-COMP:14568"/>
        <dbReference type="Rhea" id="RHEA-COMP:14569"/>
        <dbReference type="ChEBI" id="CHEBI:15378"/>
        <dbReference type="ChEBI" id="CHEBI:17319"/>
        <dbReference type="ChEBI" id="CHEBI:29034"/>
        <dbReference type="ChEBI" id="CHEBI:29919"/>
        <dbReference type="ChEBI" id="CHEBI:33722"/>
        <dbReference type="ChEBI" id="CHEBI:33737"/>
        <dbReference type="ChEBI" id="CHEBI:33738"/>
        <dbReference type="ChEBI" id="CHEBI:57844"/>
        <dbReference type="ChEBI" id="CHEBI:59789"/>
        <dbReference type="ChEBI" id="CHEBI:78809"/>
        <dbReference type="ChEBI" id="CHEBI:83100"/>
        <dbReference type="EC" id="2.8.1.8"/>
    </reaction>
</comment>
<dbReference type="GO" id="GO:0005737">
    <property type="term" value="C:cytoplasm"/>
    <property type="evidence" value="ECO:0007669"/>
    <property type="project" value="UniProtKB-SubCell"/>
</dbReference>
<dbReference type="GO" id="GO:0046872">
    <property type="term" value="F:metal ion binding"/>
    <property type="evidence" value="ECO:0007669"/>
    <property type="project" value="UniProtKB-KW"/>
</dbReference>
<sequence>MFEEPLKYKIKNYVDHYKNMNIKKPSWIKIRTPSYSKEKIIQNVKNIIKFYELHTVCEESSCPNLIECYQKKVVTFLILGSSCTRCCHFCKVQKGKPDLINFEEPKKISRAISKMNLRHVVITSVSRDDLPDKGADHFLRCVQSIRKRNKGTTIELLVPDFHPVPKEALNTLKICPPDIFGHNIESVKRIYRRIRPGSDYQRSLNLLYLFKTMNPDIPTKSGLMVGLGETDEEIISTLKDLRKNGVTILTIGQYLKPSKNHFPISRYLDLKEFHDLKIKAKDLGFKQVSCGPLVRSSYNAIRFFKKSPYL</sequence>
<dbReference type="SMART" id="SM00729">
    <property type="entry name" value="Elp3"/>
    <property type="match status" value="1"/>
</dbReference>
<comment type="cofactor">
    <cofactor evidence="8">
        <name>[4Fe-4S] cluster</name>
        <dbReference type="ChEBI" id="CHEBI:49883"/>
    </cofactor>
    <text evidence="8">Binds 2 [4Fe-4S] clusters per subunit. One cluster is coordinated with 3 cysteines and an exchangeable S-adenosyl-L-methionine.</text>
</comment>
<dbReference type="InterPro" id="IPR006638">
    <property type="entry name" value="Elp3/MiaA/NifB-like_rSAM"/>
</dbReference>
<protein>
    <recommendedName>
        <fullName evidence="8">Lipoyl synthase</fullName>
        <ecNumber evidence="8">2.8.1.8</ecNumber>
    </recommendedName>
    <alternativeName>
        <fullName evidence="8">Lip-syn</fullName>
        <shortName evidence="8">LS</shortName>
    </alternativeName>
    <alternativeName>
        <fullName evidence="8">Lipoate synthase</fullName>
    </alternativeName>
    <alternativeName>
        <fullName evidence="8">Lipoic acid synthase</fullName>
    </alternativeName>
    <alternativeName>
        <fullName evidence="8">Sulfur insertion protein LipA</fullName>
    </alternativeName>
</protein>
<evidence type="ECO:0000256" key="8">
    <source>
        <dbReference type="HAMAP-Rule" id="MF_00206"/>
    </source>
</evidence>
<dbReference type="NCBIfam" id="NF004019">
    <property type="entry name" value="PRK05481.1"/>
    <property type="match status" value="1"/>
</dbReference>
<dbReference type="SFLD" id="SFLDG01058">
    <property type="entry name" value="lipoyl_synthase_like"/>
    <property type="match status" value="1"/>
</dbReference>
<keyword evidence="1 8" id="KW-0004">4Fe-4S</keyword>
<comment type="subcellular location">
    <subcellularLocation>
        <location evidence="8">Cytoplasm</location>
    </subcellularLocation>
</comment>
<dbReference type="NCBIfam" id="TIGR00510">
    <property type="entry name" value="lipA"/>
    <property type="match status" value="1"/>
</dbReference>
<comment type="function">
    <text evidence="8">Catalyzes the radical-mediated insertion of two sulfur atoms into the C-6 and C-8 positions of the octanoyl moiety bound to the lipoyl domains of lipoate-dependent enzymes, thereby converting the octanoylated domains into lipoylated derivatives.</text>
</comment>
<organism evidence="10 11">
    <name type="scientific">Candidatus Riesia pediculischaeffi PTSU</name>
    <dbReference type="NCBI Taxonomy" id="1401651"/>
    <lineage>
        <taxon>Bacteria</taxon>
        <taxon>Pseudomonadati</taxon>
        <taxon>Pseudomonadota</taxon>
        <taxon>Gammaproteobacteria</taxon>
        <taxon>Enterobacterales</taxon>
        <taxon>Enterobacteriaceae</taxon>
        <taxon>Candidatus Riesia</taxon>
    </lineage>
</organism>
<dbReference type="GO" id="GO:0016992">
    <property type="term" value="F:lipoate synthase activity"/>
    <property type="evidence" value="ECO:0007669"/>
    <property type="project" value="UniProtKB-UniRule"/>
</dbReference>
<dbReference type="InterPro" id="IPR007197">
    <property type="entry name" value="rSAM"/>
</dbReference>
<dbReference type="SUPFAM" id="SSF102114">
    <property type="entry name" value="Radical SAM enzymes"/>
    <property type="match status" value="1"/>
</dbReference>
<comment type="caution">
    <text evidence="10">The sequence shown here is derived from an EMBL/GenBank/DDBJ whole genome shotgun (WGS) entry which is preliminary data.</text>
</comment>
<evidence type="ECO:0000256" key="7">
    <source>
        <dbReference type="ARBA" id="ARBA00047326"/>
    </source>
</evidence>
<dbReference type="GO" id="GO:0051539">
    <property type="term" value="F:4 iron, 4 sulfur cluster binding"/>
    <property type="evidence" value="ECO:0007669"/>
    <property type="project" value="UniProtKB-UniRule"/>
</dbReference>
<dbReference type="HOGENOM" id="CLU_033144_2_1_6"/>
<evidence type="ECO:0000256" key="6">
    <source>
        <dbReference type="ARBA" id="ARBA00023014"/>
    </source>
</evidence>
<comment type="pathway">
    <text evidence="8">Protein modification; protein lipoylation via endogenous pathway; protein N(6)-(lipoyl)lysine from octanoyl-[acyl-carrier-protein]: step 2/2.</text>
</comment>
<dbReference type="GO" id="GO:0009249">
    <property type="term" value="P:protein lipoylation"/>
    <property type="evidence" value="ECO:0007669"/>
    <property type="project" value="UniProtKB-UniRule"/>
</dbReference>
<dbReference type="NCBIfam" id="NF009544">
    <property type="entry name" value="PRK12928.1"/>
    <property type="match status" value="1"/>
</dbReference>
<dbReference type="SFLD" id="SFLDF00271">
    <property type="entry name" value="lipoyl_synthase"/>
    <property type="match status" value="1"/>
</dbReference>
<feature type="binding site" evidence="8">
    <location>
        <position position="68"/>
    </location>
    <ligand>
        <name>[4Fe-4S] cluster</name>
        <dbReference type="ChEBI" id="CHEBI:49883"/>
        <label>1</label>
    </ligand>
</feature>
<keyword evidence="2 8" id="KW-0808">Transferase</keyword>
<evidence type="ECO:0000256" key="2">
    <source>
        <dbReference type="ARBA" id="ARBA00022679"/>
    </source>
</evidence>
<dbReference type="EMBL" id="AWXV01000004">
    <property type="protein sequence ID" value="KIE63996.1"/>
    <property type="molecule type" value="Genomic_DNA"/>
</dbReference>
<name>A0A0C1S9N8_9ENTR</name>
<dbReference type="PANTHER" id="PTHR10949:SF0">
    <property type="entry name" value="LIPOYL SYNTHASE, MITOCHONDRIAL"/>
    <property type="match status" value="1"/>
</dbReference>
<evidence type="ECO:0000313" key="10">
    <source>
        <dbReference type="EMBL" id="KIE63996.1"/>
    </source>
</evidence>
<dbReference type="PIRSF" id="PIRSF005963">
    <property type="entry name" value="Lipoyl_synth"/>
    <property type="match status" value="1"/>
</dbReference>
<keyword evidence="5 8" id="KW-0408">Iron</keyword>
<proteinExistence type="inferred from homology"/>
<keyword evidence="6 8" id="KW-0411">Iron-sulfur</keyword>
<reference evidence="10 11" key="1">
    <citation type="journal article" date="2014" name="G3 (Bethesda)">
        <title>Genome sequence of Candidatus Riesia pediculischaeffi, endosymbiont of chimpanzee lice, and genomic comparison of recently acquired endosymbionts from human and chimpanzee lice.</title>
        <authorList>
            <person name="Boyd B.M."/>
            <person name="Allen J.M."/>
            <person name="de Crecy-Lagard V."/>
            <person name="Reed D.L."/>
        </authorList>
    </citation>
    <scope>NUCLEOTIDE SEQUENCE [LARGE SCALE GENOMIC DNA]</scope>
    <source>
        <strain evidence="10 11">PTSU</strain>
    </source>
</reference>
<dbReference type="InterPro" id="IPR013785">
    <property type="entry name" value="Aldolase_TIM"/>
</dbReference>
<evidence type="ECO:0000256" key="4">
    <source>
        <dbReference type="ARBA" id="ARBA00022723"/>
    </source>
</evidence>
<feature type="binding site" evidence="8">
    <location>
        <position position="62"/>
    </location>
    <ligand>
        <name>[4Fe-4S] cluster</name>
        <dbReference type="ChEBI" id="CHEBI:49883"/>
        <label>1</label>
    </ligand>
</feature>